<dbReference type="InterPro" id="IPR001611">
    <property type="entry name" value="Leu-rich_rpt"/>
</dbReference>
<dbReference type="Proteomes" id="UP001642409">
    <property type="component" value="Unassembled WGS sequence"/>
</dbReference>
<dbReference type="PROSITE" id="PS51450">
    <property type="entry name" value="LRR"/>
    <property type="match status" value="6"/>
</dbReference>
<dbReference type="EMBL" id="CAXDID020000251">
    <property type="protein sequence ID" value="CAL6064534.1"/>
    <property type="molecule type" value="Genomic_DNA"/>
</dbReference>
<accession>A0AA86VGC8</accession>
<dbReference type="EMBL" id="CATOUU010000997">
    <property type="protein sequence ID" value="CAI9965893.1"/>
    <property type="molecule type" value="Genomic_DNA"/>
</dbReference>
<evidence type="ECO:0000256" key="1">
    <source>
        <dbReference type="ARBA" id="ARBA00022614"/>
    </source>
</evidence>
<dbReference type="Gene3D" id="3.80.10.10">
    <property type="entry name" value="Ribonuclease Inhibitor"/>
    <property type="match status" value="1"/>
</dbReference>
<sequence length="453" mass="51774">MQQLDKLGVESQLLMKERYKNEIQNKMLKIIRNQDVRSIEFVEDFDISQLFIYDCKNMVPTLNNKQISYFHAQDCDMKSIEGLKLENLQVLCLFDNKIVQTNTIRSFSQLRELNLGYNKNVDISPLQYMTGLTKLNLAACNVNSAAPLKSLTNLEELELFINPLKDIAPLVYLRKLSKLNIGQCGLRKAKELKDLNLSELHLTANKGVDTAVLKNFKNLRILHLNYCGLQKIPEVSSLVNLQELVLSSNEKLNLEPVKNLTLLAKLKIDFCKIKSIAVLQKLTRLEELDLSNNKEIRDFVLLQHLVRLKMLRIEQCDLRSVAMLLPLVNLQELSLGKNNIVRVNSLERLASLRHLNVENNLIVDFSALKKHQNFGSFKIQNQRQPSIAQVKQANAVSCIDAPVTLLRNMNLMKNKLKARKIIILNLLNKQRNNAALAMQLVVAFIQQSNQASQ</sequence>
<proteinExistence type="predicted"/>
<dbReference type="InterPro" id="IPR032675">
    <property type="entry name" value="LRR_dom_sf"/>
</dbReference>
<evidence type="ECO:0000313" key="4">
    <source>
        <dbReference type="EMBL" id="CAL6064534.1"/>
    </source>
</evidence>
<comment type="caution">
    <text evidence="3">The sequence shown here is derived from an EMBL/GenBank/DDBJ whole genome shotgun (WGS) entry which is preliminary data.</text>
</comment>
<dbReference type="Pfam" id="PF12799">
    <property type="entry name" value="LRR_4"/>
    <property type="match status" value="1"/>
</dbReference>
<reference evidence="3" key="1">
    <citation type="submission" date="2023-06" db="EMBL/GenBank/DDBJ databases">
        <authorList>
            <person name="Kurt Z."/>
        </authorList>
    </citation>
    <scope>NUCLEOTIDE SEQUENCE</scope>
</reference>
<protein>
    <submittedName>
        <fullName evidence="3">Leucine-rich repeat domain-containing protein</fullName>
    </submittedName>
    <submittedName>
        <fullName evidence="4">Leucine-rich_repeat domain-containing protein</fullName>
    </submittedName>
</protein>
<organism evidence="3">
    <name type="scientific">Hexamita inflata</name>
    <dbReference type="NCBI Taxonomy" id="28002"/>
    <lineage>
        <taxon>Eukaryota</taxon>
        <taxon>Metamonada</taxon>
        <taxon>Diplomonadida</taxon>
        <taxon>Hexamitidae</taxon>
        <taxon>Hexamitinae</taxon>
        <taxon>Hexamita</taxon>
    </lineage>
</organism>
<dbReference type="PANTHER" id="PTHR46652">
    <property type="entry name" value="LEUCINE-RICH REPEAT AND IQ DOMAIN-CONTAINING PROTEIN 1-RELATED"/>
    <property type="match status" value="1"/>
</dbReference>
<dbReference type="AlphaFoldDB" id="A0AA86VGC8"/>
<dbReference type="PANTHER" id="PTHR46652:SF3">
    <property type="entry name" value="LEUCINE-RICH REPEAT-CONTAINING PROTEIN 9"/>
    <property type="match status" value="1"/>
</dbReference>
<dbReference type="InterPro" id="IPR025875">
    <property type="entry name" value="Leu-rich_rpt_4"/>
</dbReference>
<keyword evidence="2" id="KW-0677">Repeat</keyword>
<gene>
    <name evidence="4" type="ORF">HINF_LOCUS51400</name>
    <name evidence="3" type="ORF">HINF_LOCUS53538</name>
</gene>
<evidence type="ECO:0000313" key="5">
    <source>
        <dbReference type="Proteomes" id="UP001642409"/>
    </source>
</evidence>
<dbReference type="SUPFAM" id="SSF52058">
    <property type="entry name" value="L domain-like"/>
    <property type="match status" value="1"/>
</dbReference>
<evidence type="ECO:0000256" key="2">
    <source>
        <dbReference type="ARBA" id="ARBA00022737"/>
    </source>
</evidence>
<keyword evidence="5" id="KW-1185">Reference proteome</keyword>
<name>A0AA86VGC8_9EUKA</name>
<keyword evidence="1" id="KW-0433">Leucine-rich repeat</keyword>
<reference evidence="4 5" key="2">
    <citation type="submission" date="2024-07" db="EMBL/GenBank/DDBJ databases">
        <authorList>
            <person name="Akdeniz Z."/>
        </authorList>
    </citation>
    <scope>NUCLEOTIDE SEQUENCE [LARGE SCALE GENOMIC DNA]</scope>
</reference>
<evidence type="ECO:0000313" key="3">
    <source>
        <dbReference type="EMBL" id="CAI9965893.1"/>
    </source>
</evidence>
<dbReference type="InterPro" id="IPR050836">
    <property type="entry name" value="SDS22/Internalin_LRR"/>
</dbReference>